<sequence>MSDTLNAAIEALRRKVDTDQVDFSAKFVIEDEGAIRLDQSGVREDDSDADVVMTADAETFRGILEGDVNPTSAFMSGQLSVDGDMGLAMKLGSILS</sequence>
<dbReference type="Proteomes" id="UP000474957">
    <property type="component" value="Unassembled WGS sequence"/>
</dbReference>
<organism evidence="2 3">
    <name type="scientific">Halovulum marinum</name>
    <dbReference type="NCBI Taxonomy" id="2662447"/>
    <lineage>
        <taxon>Bacteria</taxon>
        <taxon>Pseudomonadati</taxon>
        <taxon>Pseudomonadota</taxon>
        <taxon>Alphaproteobacteria</taxon>
        <taxon>Rhodobacterales</taxon>
        <taxon>Paracoccaceae</taxon>
        <taxon>Halovulum</taxon>
    </lineage>
</organism>
<feature type="domain" description="SCP2" evidence="1">
    <location>
        <begin position="31"/>
        <end position="95"/>
    </location>
</feature>
<comment type="caution">
    <text evidence="2">The sequence shown here is derived from an EMBL/GenBank/DDBJ whole genome shotgun (WGS) entry which is preliminary data.</text>
</comment>
<reference evidence="2 3" key="1">
    <citation type="submission" date="2019-10" db="EMBL/GenBank/DDBJ databases">
        <title>Cognatihalovulum marinum gen. nov. sp. nov., a new member of the family Rhodobacteraceae isolated from deep seawater of the Northwest Indian Ocean.</title>
        <authorList>
            <person name="Ruan C."/>
            <person name="Wang J."/>
            <person name="Zheng X."/>
            <person name="Song L."/>
            <person name="Zhu Y."/>
            <person name="Huang Y."/>
            <person name="Lu Z."/>
            <person name="Du W."/>
            <person name="Huang L."/>
            <person name="Dai X."/>
        </authorList>
    </citation>
    <scope>NUCLEOTIDE SEQUENCE [LARGE SCALE GENOMIC DNA]</scope>
    <source>
        <strain evidence="2 3">2CG4</strain>
    </source>
</reference>
<evidence type="ECO:0000313" key="2">
    <source>
        <dbReference type="EMBL" id="MSU89706.1"/>
    </source>
</evidence>
<dbReference type="AlphaFoldDB" id="A0A6L5YZH7"/>
<gene>
    <name evidence="2" type="ORF">GE300_08750</name>
</gene>
<dbReference type="EMBL" id="WIND01000005">
    <property type="protein sequence ID" value="MSU89706.1"/>
    <property type="molecule type" value="Genomic_DNA"/>
</dbReference>
<protein>
    <submittedName>
        <fullName evidence="2">Sterol carrier family protein</fullName>
    </submittedName>
</protein>
<keyword evidence="3" id="KW-1185">Reference proteome</keyword>
<evidence type="ECO:0000313" key="3">
    <source>
        <dbReference type="Proteomes" id="UP000474957"/>
    </source>
</evidence>
<dbReference type="Pfam" id="PF02036">
    <property type="entry name" value="SCP2"/>
    <property type="match status" value="1"/>
</dbReference>
<name>A0A6L5YZH7_9RHOB</name>
<dbReference type="InterPro" id="IPR003033">
    <property type="entry name" value="SCP2_sterol-bd_dom"/>
</dbReference>
<dbReference type="RefSeq" id="WP_154446193.1">
    <property type="nucleotide sequence ID" value="NZ_WIND01000005.1"/>
</dbReference>
<proteinExistence type="predicted"/>
<evidence type="ECO:0000259" key="1">
    <source>
        <dbReference type="Pfam" id="PF02036"/>
    </source>
</evidence>
<dbReference type="Gene3D" id="3.30.1050.10">
    <property type="entry name" value="SCP2 sterol-binding domain"/>
    <property type="match status" value="1"/>
</dbReference>
<dbReference type="InterPro" id="IPR036527">
    <property type="entry name" value="SCP2_sterol-bd_dom_sf"/>
</dbReference>
<accession>A0A6L5YZH7</accession>
<dbReference type="SUPFAM" id="SSF55718">
    <property type="entry name" value="SCP-like"/>
    <property type="match status" value="1"/>
</dbReference>